<dbReference type="EMBL" id="LKCM01000019">
    <property type="protein sequence ID" value="KPQ45154.1"/>
    <property type="molecule type" value="Genomic_DNA"/>
</dbReference>
<evidence type="ECO:0000313" key="2">
    <source>
        <dbReference type="EMBL" id="KPQ45154.1"/>
    </source>
</evidence>
<protein>
    <submittedName>
        <fullName evidence="2">Uncharacterized protein</fullName>
    </submittedName>
</protein>
<comment type="caution">
    <text evidence="2">The sequence shown here is derived from an EMBL/GenBank/DDBJ whole genome shotgun (WGS) entry which is preliminary data.</text>
</comment>
<name>A0A0N8KRK0_9EURY</name>
<keyword evidence="1" id="KW-0472">Membrane</keyword>
<gene>
    <name evidence="2" type="ORF">MPEBLZ_00237</name>
</gene>
<evidence type="ECO:0000256" key="1">
    <source>
        <dbReference type="SAM" id="Phobius"/>
    </source>
</evidence>
<sequence>MAIASAVFAISYQYTDKLFPRAIILLIGGIFSFSLTVALVKHRLFQEQRIEFLSQTEERWLISNIIKSPIKRRTDEIQDVSWYEETKAYHWLRSSMVIISSFLIVFGIYYLVLSLWEYLILQCTK</sequence>
<keyword evidence="1" id="KW-0812">Transmembrane</keyword>
<organism evidence="2 3">
    <name type="scientific">Candidatus Methanoperedens nitratireducens</name>
    <dbReference type="NCBI Taxonomy" id="1392998"/>
    <lineage>
        <taxon>Archaea</taxon>
        <taxon>Methanobacteriati</taxon>
        <taxon>Methanobacteriota</taxon>
        <taxon>Stenosarchaea group</taxon>
        <taxon>Methanomicrobia</taxon>
        <taxon>Methanosarcinales</taxon>
        <taxon>ANME-2 cluster</taxon>
        <taxon>Candidatus Methanoperedentaceae</taxon>
        <taxon>Candidatus Methanoperedens</taxon>
    </lineage>
</organism>
<feature type="transmembrane region" description="Helical" evidence="1">
    <location>
        <begin position="18"/>
        <end position="40"/>
    </location>
</feature>
<dbReference type="Proteomes" id="UP000050360">
    <property type="component" value="Unassembled WGS sequence"/>
</dbReference>
<keyword evidence="1" id="KW-1133">Transmembrane helix</keyword>
<accession>A0A0N8KRK0</accession>
<reference evidence="2 3" key="1">
    <citation type="submission" date="2015-09" db="EMBL/GenBank/DDBJ databases">
        <title>A metagenomics-based metabolic model of nitrate-dependent anaerobic oxidation of methane by Methanoperedens-like archaea.</title>
        <authorList>
            <person name="Arshad A."/>
            <person name="Speth D.R."/>
            <person name="De Graaf R.M."/>
            <person name="Op Den Camp H.J."/>
            <person name="Jetten M.S."/>
            <person name="Welte C.U."/>
        </authorList>
    </citation>
    <scope>NUCLEOTIDE SEQUENCE [LARGE SCALE GENOMIC DNA]</scope>
</reference>
<dbReference type="AlphaFoldDB" id="A0A0N8KRK0"/>
<evidence type="ECO:0000313" key="3">
    <source>
        <dbReference type="Proteomes" id="UP000050360"/>
    </source>
</evidence>
<proteinExistence type="predicted"/>
<feature type="transmembrane region" description="Helical" evidence="1">
    <location>
        <begin position="96"/>
        <end position="116"/>
    </location>
</feature>